<dbReference type="Gene3D" id="2.60.120.260">
    <property type="entry name" value="Galactose-binding domain-like"/>
    <property type="match status" value="1"/>
</dbReference>
<dbReference type="InterPro" id="IPR023296">
    <property type="entry name" value="Glyco_hydro_beta-prop_sf"/>
</dbReference>
<gene>
    <name evidence="2" type="ORF">FE782_00715</name>
</gene>
<organism evidence="2 3">
    <name type="scientific">Paenibacillus antri</name>
    <dbReference type="NCBI Taxonomy" id="2582848"/>
    <lineage>
        <taxon>Bacteria</taxon>
        <taxon>Bacillati</taxon>
        <taxon>Bacillota</taxon>
        <taxon>Bacilli</taxon>
        <taxon>Bacillales</taxon>
        <taxon>Paenibacillaceae</taxon>
        <taxon>Paenibacillus</taxon>
    </lineage>
</organism>
<evidence type="ECO:0000256" key="1">
    <source>
        <dbReference type="SAM" id="SignalP"/>
    </source>
</evidence>
<evidence type="ECO:0000313" key="2">
    <source>
        <dbReference type="EMBL" id="TLS53910.1"/>
    </source>
</evidence>
<sequence>MQRFPGRRPVRYSFVWCFALMMLLSLAPQSPFPAEDASAAVGNGAPGTLDEYWNGDAEWVFVRKNTWASTGVQSYFDGTQVKTMIDGTWYHFNRKYVADSACTSLGGVALETQVRKSTDKGATWSAPVTIIPHVPGTPYSCAATDGDAYYNVAENKWHYLFQCLDGTSWKGCALSRSGADPMGPFTIQPAGGNPVVTPGELWDDICDSASDDCSSLAGGPGNVFDEGTFNIFQFDGTYYWVAFHGYDGIRGYRGIAKTSDFQAWIAGDPSQGVPNDAVADRYDSAAWRESWTAGGTIGAGAGNMIKEGVYYYHLIEASDINLACSANQNWNYGLYRSDSLTATTWSQFPGGNPMIYSSRAVEDANGILPCNVQYAGLFKDPTDGFVYLAFGRRSADPDYDGLYWYRLEKSDNLLANGDFWRSDTYGWNRLGPGTNWAVYRLPNNSPDGTPYFATNCGGLCAPTNSIYQDVAIPSGGPGTLRFGGKFMSEGAGGTLELVVRQFNGSTIIQTDILPIATGTAWQSYGGTATLAPGTTWIRYEFYLRSGVTFRADDLYLERR</sequence>
<dbReference type="SUPFAM" id="SSF75005">
    <property type="entry name" value="Arabinanase/levansucrase/invertase"/>
    <property type="match status" value="1"/>
</dbReference>
<dbReference type="EMBL" id="VCIW01000001">
    <property type="protein sequence ID" value="TLS53910.1"/>
    <property type="molecule type" value="Genomic_DNA"/>
</dbReference>
<dbReference type="AlphaFoldDB" id="A0A5R9GI21"/>
<reference evidence="2 3" key="1">
    <citation type="submission" date="2019-05" db="EMBL/GenBank/DDBJ databases">
        <authorList>
            <person name="Narsing Rao M.P."/>
            <person name="Li W.J."/>
        </authorList>
    </citation>
    <scope>NUCLEOTIDE SEQUENCE [LARGE SCALE GENOMIC DNA]</scope>
    <source>
        <strain evidence="2 3">SYSU_K30003</strain>
    </source>
</reference>
<evidence type="ECO:0000313" key="3">
    <source>
        <dbReference type="Proteomes" id="UP000309676"/>
    </source>
</evidence>
<dbReference type="OrthoDB" id="2667659at2"/>
<dbReference type="RefSeq" id="WP_138191494.1">
    <property type="nucleotide sequence ID" value="NZ_VCIW01000001.1"/>
</dbReference>
<evidence type="ECO:0008006" key="4">
    <source>
        <dbReference type="Google" id="ProtNLM"/>
    </source>
</evidence>
<protein>
    <recommendedName>
        <fullName evidence="4">DUF4185 domain-containing protein</fullName>
    </recommendedName>
</protein>
<keyword evidence="3" id="KW-1185">Reference proteome</keyword>
<comment type="caution">
    <text evidence="2">The sequence shown here is derived from an EMBL/GenBank/DDBJ whole genome shotgun (WGS) entry which is preliminary data.</text>
</comment>
<feature type="chain" id="PRO_5039247442" description="DUF4185 domain-containing protein" evidence="1">
    <location>
        <begin position="28"/>
        <end position="559"/>
    </location>
</feature>
<feature type="signal peptide" evidence="1">
    <location>
        <begin position="1"/>
        <end position="27"/>
    </location>
</feature>
<proteinExistence type="predicted"/>
<keyword evidence="1" id="KW-0732">Signal</keyword>
<accession>A0A5R9GI21</accession>
<name>A0A5R9GI21_9BACL</name>
<dbReference type="Proteomes" id="UP000309676">
    <property type="component" value="Unassembled WGS sequence"/>
</dbReference>